<evidence type="ECO:0000313" key="12">
    <source>
        <dbReference type="EMBL" id="TKA28904.1"/>
    </source>
</evidence>
<evidence type="ECO:0000256" key="7">
    <source>
        <dbReference type="ARBA" id="ARBA00023125"/>
    </source>
</evidence>
<dbReference type="PANTHER" id="PTHR45797">
    <property type="entry name" value="RAD54-LIKE"/>
    <property type="match status" value="1"/>
</dbReference>
<dbReference type="InterPro" id="IPR014001">
    <property type="entry name" value="Helicase_ATP-bd"/>
</dbReference>
<dbReference type="PROSITE" id="PS51192">
    <property type="entry name" value="HELICASE_ATP_BIND_1"/>
    <property type="match status" value="1"/>
</dbReference>
<keyword evidence="3" id="KW-0547">Nucleotide-binding</keyword>
<dbReference type="Gene3D" id="3.40.50.10810">
    <property type="entry name" value="Tandem AAA-ATPase domain"/>
    <property type="match status" value="1"/>
</dbReference>
<dbReference type="Proteomes" id="UP000308549">
    <property type="component" value="Unassembled WGS sequence"/>
</dbReference>
<feature type="compositionally biased region" description="Basic and acidic residues" evidence="9">
    <location>
        <begin position="1718"/>
        <end position="1728"/>
    </location>
</feature>
<keyword evidence="7" id="KW-0238">DNA-binding</keyword>
<dbReference type="GO" id="GO:0003677">
    <property type="term" value="F:DNA binding"/>
    <property type="evidence" value="ECO:0007669"/>
    <property type="project" value="UniProtKB-KW"/>
</dbReference>
<feature type="compositionally biased region" description="Polar residues" evidence="9">
    <location>
        <begin position="493"/>
        <end position="504"/>
    </location>
</feature>
<dbReference type="Pfam" id="PF00176">
    <property type="entry name" value="SNF2-rel_dom"/>
    <property type="match status" value="1"/>
</dbReference>
<keyword evidence="6" id="KW-0067">ATP-binding</keyword>
<evidence type="ECO:0000313" key="13">
    <source>
        <dbReference type="Proteomes" id="UP000308549"/>
    </source>
</evidence>
<feature type="region of interest" description="Disordered" evidence="9">
    <location>
        <begin position="1691"/>
        <end position="1728"/>
    </location>
</feature>
<dbReference type="SMART" id="SM00487">
    <property type="entry name" value="DEXDc"/>
    <property type="match status" value="1"/>
</dbReference>
<feature type="domain" description="Helicase C-terminal" evidence="11">
    <location>
        <begin position="1392"/>
        <end position="1561"/>
    </location>
</feature>
<dbReference type="GO" id="GO:0004386">
    <property type="term" value="F:helicase activity"/>
    <property type="evidence" value="ECO:0007669"/>
    <property type="project" value="UniProtKB-KW"/>
</dbReference>
<comment type="caution">
    <text evidence="12">The sequence shown here is derived from an EMBL/GenBank/DDBJ whole genome shotgun (WGS) entry which is preliminary data.</text>
</comment>
<keyword evidence="8" id="KW-0539">Nucleus</keyword>
<gene>
    <name evidence="12" type="ORF">B0A50_03315</name>
</gene>
<feature type="region of interest" description="Disordered" evidence="9">
    <location>
        <begin position="877"/>
        <end position="911"/>
    </location>
</feature>
<dbReference type="EMBL" id="NAJL01000016">
    <property type="protein sequence ID" value="TKA28904.1"/>
    <property type="molecule type" value="Genomic_DNA"/>
</dbReference>
<evidence type="ECO:0000256" key="6">
    <source>
        <dbReference type="ARBA" id="ARBA00022840"/>
    </source>
</evidence>
<feature type="region of interest" description="Disordered" evidence="9">
    <location>
        <begin position="340"/>
        <end position="372"/>
    </location>
</feature>
<dbReference type="InterPro" id="IPR049730">
    <property type="entry name" value="SNF2/RAD54-like_C"/>
</dbReference>
<dbReference type="GO" id="GO:0005524">
    <property type="term" value="F:ATP binding"/>
    <property type="evidence" value="ECO:0007669"/>
    <property type="project" value="UniProtKB-KW"/>
</dbReference>
<evidence type="ECO:0000256" key="3">
    <source>
        <dbReference type="ARBA" id="ARBA00022741"/>
    </source>
</evidence>
<keyword evidence="5" id="KW-0347">Helicase</keyword>
<evidence type="ECO:0000256" key="2">
    <source>
        <dbReference type="ARBA" id="ARBA00007025"/>
    </source>
</evidence>
<evidence type="ECO:0000256" key="8">
    <source>
        <dbReference type="ARBA" id="ARBA00023242"/>
    </source>
</evidence>
<dbReference type="Gene3D" id="1.10.150.50">
    <property type="entry name" value="Transcription Factor, Ets-1"/>
    <property type="match status" value="1"/>
</dbReference>
<feature type="compositionally biased region" description="Polar residues" evidence="9">
    <location>
        <begin position="688"/>
        <end position="708"/>
    </location>
</feature>
<dbReference type="InterPro" id="IPR027417">
    <property type="entry name" value="P-loop_NTPase"/>
</dbReference>
<dbReference type="InterPro" id="IPR001650">
    <property type="entry name" value="Helicase_C-like"/>
</dbReference>
<feature type="region of interest" description="Disordered" evidence="9">
    <location>
        <begin position="485"/>
        <end position="506"/>
    </location>
</feature>
<keyword evidence="13" id="KW-1185">Reference proteome</keyword>
<dbReference type="Pfam" id="PF00271">
    <property type="entry name" value="Helicase_C"/>
    <property type="match status" value="1"/>
</dbReference>
<dbReference type="Gene3D" id="3.40.50.300">
    <property type="entry name" value="P-loop containing nucleotide triphosphate hydrolases"/>
    <property type="match status" value="1"/>
</dbReference>
<evidence type="ECO:0000256" key="5">
    <source>
        <dbReference type="ARBA" id="ARBA00022806"/>
    </source>
</evidence>
<evidence type="ECO:0000256" key="9">
    <source>
        <dbReference type="SAM" id="MobiDB-lite"/>
    </source>
</evidence>
<feature type="compositionally biased region" description="Low complexity" evidence="9">
    <location>
        <begin position="595"/>
        <end position="612"/>
    </location>
</feature>
<evidence type="ECO:0000259" key="10">
    <source>
        <dbReference type="PROSITE" id="PS51192"/>
    </source>
</evidence>
<feature type="compositionally biased region" description="Basic residues" evidence="9">
    <location>
        <begin position="711"/>
        <end position="721"/>
    </location>
</feature>
<dbReference type="InterPro" id="IPR000330">
    <property type="entry name" value="SNF2_N"/>
</dbReference>
<comment type="similarity">
    <text evidence="2">Belongs to the SNF2/RAD54 helicase family.</text>
</comment>
<reference evidence="12 13" key="1">
    <citation type="submission" date="2017-03" db="EMBL/GenBank/DDBJ databases">
        <title>Genomes of endolithic fungi from Antarctica.</title>
        <authorList>
            <person name="Coleine C."/>
            <person name="Masonjones S."/>
            <person name="Stajich J.E."/>
        </authorList>
    </citation>
    <scope>NUCLEOTIDE SEQUENCE [LARGE SCALE GENOMIC DNA]</scope>
    <source>
        <strain evidence="12 13">CCFEE 6315</strain>
    </source>
</reference>
<feature type="region of interest" description="Disordered" evidence="9">
    <location>
        <begin position="544"/>
        <end position="632"/>
    </location>
</feature>
<dbReference type="InterPro" id="IPR044574">
    <property type="entry name" value="ARIP4-like"/>
</dbReference>
<feature type="region of interest" description="Disordered" evidence="9">
    <location>
        <begin position="1661"/>
        <end position="1680"/>
    </location>
</feature>
<dbReference type="PANTHER" id="PTHR45797:SF1">
    <property type="entry name" value="HELICASE ARIP4"/>
    <property type="match status" value="1"/>
</dbReference>
<dbReference type="OrthoDB" id="2020972at2759"/>
<protein>
    <submittedName>
        <fullName evidence="12">Uncharacterized protein</fullName>
    </submittedName>
</protein>
<feature type="region of interest" description="Disordered" evidence="9">
    <location>
        <begin position="688"/>
        <end position="721"/>
    </location>
</feature>
<organism evidence="12 13">
    <name type="scientific">Salinomyces thailandicus</name>
    <dbReference type="NCBI Taxonomy" id="706561"/>
    <lineage>
        <taxon>Eukaryota</taxon>
        <taxon>Fungi</taxon>
        <taxon>Dikarya</taxon>
        <taxon>Ascomycota</taxon>
        <taxon>Pezizomycotina</taxon>
        <taxon>Dothideomycetes</taxon>
        <taxon>Dothideomycetidae</taxon>
        <taxon>Mycosphaerellales</taxon>
        <taxon>Teratosphaeriaceae</taxon>
        <taxon>Salinomyces</taxon>
    </lineage>
</organism>
<dbReference type="PROSITE" id="PS51194">
    <property type="entry name" value="HELICASE_CTER"/>
    <property type="match status" value="1"/>
</dbReference>
<dbReference type="SUPFAM" id="SSF52540">
    <property type="entry name" value="P-loop containing nucleoside triphosphate hydrolases"/>
    <property type="match status" value="2"/>
</dbReference>
<dbReference type="GO" id="GO:0016887">
    <property type="term" value="F:ATP hydrolysis activity"/>
    <property type="evidence" value="ECO:0007669"/>
    <property type="project" value="InterPro"/>
</dbReference>
<dbReference type="GO" id="GO:0005634">
    <property type="term" value="C:nucleus"/>
    <property type="evidence" value="ECO:0007669"/>
    <property type="project" value="UniProtKB-SubCell"/>
</dbReference>
<feature type="region of interest" description="Disordered" evidence="9">
    <location>
        <begin position="1327"/>
        <end position="1346"/>
    </location>
</feature>
<evidence type="ECO:0000256" key="4">
    <source>
        <dbReference type="ARBA" id="ARBA00022801"/>
    </source>
</evidence>
<dbReference type="CDD" id="cd18793">
    <property type="entry name" value="SF2_C_SNF"/>
    <property type="match status" value="1"/>
</dbReference>
<dbReference type="InterPro" id="IPR013761">
    <property type="entry name" value="SAM/pointed_sf"/>
</dbReference>
<dbReference type="InterPro" id="IPR038718">
    <property type="entry name" value="SNF2-like_sf"/>
</dbReference>
<evidence type="ECO:0000256" key="1">
    <source>
        <dbReference type="ARBA" id="ARBA00004123"/>
    </source>
</evidence>
<feature type="domain" description="Helicase ATP-binding" evidence="10">
    <location>
        <begin position="996"/>
        <end position="1199"/>
    </location>
</feature>
<comment type="subcellular location">
    <subcellularLocation>
        <location evidence="1">Nucleus</location>
    </subcellularLocation>
</comment>
<feature type="region of interest" description="Disordered" evidence="9">
    <location>
        <begin position="135"/>
        <end position="162"/>
    </location>
</feature>
<evidence type="ECO:0000259" key="11">
    <source>
        <dbReference type="PROSITE" id="PS51194"/>
    </source>
</evidence>
<keyword evidence="4" id="KW-0378">Hydrolase</keyword>
<dbReference type="SMART" id="SM00490">
    <property type="entry name" value="HELICc"/>
    <property type="match status" value="1"/>
</dbReference>
<feature type="compositionally biased region" description="Acidic residues" evidence="9">
    <location>
        <begin position="340"/>
        <end position="369"/>
    </location>
</feature>
<accession>A0A4U0U2C6</accession>
<name>A0A4U0U2C6_9PEZI</name>
<sequence length="1728" mass="192000">MDVDPWTWSSAEVQRYFQVEAIGHIADRPSGQLPPLTAFAQQMLDNDVDGASLLDSVDNAALRQDFGIASFRHRGSIMHCVKKLQSHSAAFHSRHGSLGPQTPASLVTTPALPPPAAETVPTTEAIGEHLRAGESAIQDKRGRKRRKLDLTSQDPKQQPELANPIVKLDETSYLPESALPIDELFYSKTKMGDEIGELGLEGDIVFEDRDPELELTNFQFTSQHKRPGQAEFVYSRVQYFMSSASQLDIRRHGRDAVAVMPYPKRLQTKACSAIVIQAAGEEKDDYQAVREQTSLLESGFDYSGAGTEQGSTGEYDYLLEKHKQRQSDDGLSMDALIEKAEEEEDSTSAGESDSDDDVAPQAEESDGEDLLSTTRAAEVVDDMIQRTIAKWQQDDLPRLEKKAWTVWRKTKKSKTRRDEMVANATAEIEHLTHRLDICRADILEGEHESVHAVEHACGNLQPSIIDRECHRWRIEVWQRKKEPEHVVHHRAKQATSDATKNPPTDNGIAAFVPTAEDRMSVSPTPAMHVHAEARDHADENLATEVEGEEFHTPEDNPAVTPGSDMDGFLASDEMSPKQNEGSDHEQDESDELYQPSVVSSPSQSSSIVRVPSTQRVSDGELGGNELRTAHEGPEKCPICNVELTGDEQTRNDHFKMCEVKRIMDAESDDDLHSPSTFVRSSARVSPTLTRFRQSGMSTQPIELSSDTSPAPKRKKQGKAKASMKREVVFSANVLDATGPEIDSWDFDYLKDRNDRHRIMLKLLREASPARRAGIHSTLLAIDSVPTRVSSLRAAARALAEDETDIPGLDSEASMAMQDCASLALAWLLLEPQHFSHTPDVPSCLPWQRVYDAPDTDLKLFVAQLQATLQVKDGGLFARPKNQVSDDPISISDSDEPSNPATRKSKRKKVVESQRAKQLRSAALARQEVYSQKESQLTDSAKLAAMIASDPSHSDIPINELTKEDHEDLVYVFPTIAKRMKQHQIDGVRFLWRELTNRGAGEGQGCLLAHTMGLGKTMQTLAVLVAISEVSQSNNPRIYNQLPGHLRPKEVPTKRNLRILIMCPPALITNWHREIKLWTSDVLGNIFTVESSGKIAQMQQIEDWYRFGGVLLIGYNLFRNFIADKETKNKVVTDVKHSTLLRKGPDIVVADEAHTLKNPFAETTRAANAVHTEARIALTGTPMSNDVQEIYELVSWVAPGYFGDPTEFRANFAAPIRDGTFRESTHHQRRKSTMKLKVLHNQIRPKVNRADITVLKGSLKPKVEFVITVPLTELQDTIYKRYVTAVRGGNGADEGGSNVRIFSWLSILGLLTAHPSAFLHKLLTPPNRDKKSGKMALGPESDEGLSEEGAAVDVDEENVYSLGFTEATVRAILEGVTEDLDTAFSAKASILLQVVKLSLRCDDKVLIFSSSIPTLDYILDLLDHNGIRAGRIDGTVAMHKRTSLLESFHNNRFHVMLVSTRAGGVGLNIQGANRVIIMDFGWNPSWEEQAIGRAYRLGQAKPVFVYRFLAGGTFESNMWNKQLFKTSLTQRVVDKKNPRRNAQRDMLEFLHDPRPVAQDDLTQWVGKDAQVLDEMLAQHDPESGKDQMMRTIQTTETLQEEVADEPLNEEETREVEAEIQAERMRATQRKTAGAQGAAAVRNAFVDVFGKTKVTAPRRRVNQMAPPPIANSAPNGVGRPLAPSSTMPPRVPANIVHPMGGLPMPSSSMGPAYQYGLPRNGDDSSNQRHR</sequence>
<dbReference type="InterPro" id="IPR056026">
    <property type="entry name" value="DUF7607"/>
</dbReference>
<dbReference type="Pfam" id="PF24580">
    <property type="entry name" value="DUF7607"/>
    <property type="match status" value="1"/>
</dbReference>
<proteinExistence type="inferred from homology"/>